<proteinExistence type="predicted"/>
<reference evidence="1 2" key="1">
    <citation type="submission" date="2018-04" db="EMBL/GenBank/DDBJ databases">
        <title>Pelagivirga bohaiensis gen. nov., sp. nov., a bacterium isolated from the Bohai Sea.</title>
        <authorList>
            <person name="Ji X."/>
        </authorList>
    </citation>
    <scope>NUCLEOTIDE SEQUENCE [LARGE SCALE GENOMIC DNA]</scope>
    <source>
        <strain evidence="1 2">BH-SD16</strain>
    </source>
</reference>
<dbReference type="AlphaFoldDB" id="A0A2T7FTE6"/>
<accession>A0A2T7FTE6</accession>
<sequence>MQRLQTEAGDLLRSLIDKIILTPDPDAPNGHRVVLQGELAGILSFCENGMSTNANTRSKATGVR</sequence>
<keyword evidence="2" id="KW-1185">Reference proteome</keyword>
<dbReference type="EMBL" id="QCYG01000011">
    <property type="protein sequence ID" value="PVA05448.1"/>
    <property type="molecule type" value="Genomic_DNA"/>
</dbReference>
<dbReference type="Proteomes" id="UP000244817">
    <property type="component" value="Unassembled WGS sequence"/>
</dbReference>
<feature type="non-terminal residue" evidence="1">
    <location>
        <position position="64"/>
    </location>
</feature>
<organism evidence="1 2">
    <name type="scientific">Thalassorhabdomicrobium marinisediminis</name>
    <dbReference type="NCBI Taxonomy" id="2170577"/>
    <lineage>
        <taxon>Bacteria</taxon>
        <taxon>Pseudomonadati</taxon>
        <taxon>Pseudomonadota</taxon>
        <taxon>Alphaproteobacteria</taxon>
        <taxon>Rhodobacterales</taxon>
        <taxon>Paracoccaceae</taxon>
        <taxon>Thalassorhabdomicrobium</taxon>
    </lineage>
</organism>
<comment type="caution">
    <text evidence="1">The sequence shown here is derived from an EMBL/GenBank/DDBJ whole genome shotgun (WGS) entry which is preliminary data.</text>
</comment>
<protein>
    <submittedName>
        <fullName evidence="1">Uncharacterized protein</fullName>
    </submittedName>
</protein>
<dbReference type="RefSeq" id="WP_206749373.1">
    <property type="nucleotide sequence ID" value="NZ_QCYG01000011.1"/>
</dbReference>
<evidence type="ECO:0000313" key="2">
    <source>
        <dbReference type="Proteomes" id="UP000244817"/>
    </source>
</evidence>
<gene>
    <name evidence="1" type="ORF">DC363_15680</name>
</gene>
<name>A0A2T7FTE6_9RHOB</name>
<evidence type="ECO:0000313" key="1">
    <source>
        <dbReference type="EMBL" id="PVA05448.1"/>
    </source>
</evidence>